<dbReference type="Pfam" id="PF04073">
    <property type="entry name" value="tRNA_edit"/>
    <property type="match status" value="1"/>
</dbReference>
<dbReference type="InterPro" id="IPR007214">
    <property type="entry name" value="YbaK/aa-tRNA-synth-assoc-dom"/>
</dbReference>
<gene>
    <name evidence="2" type="ORF">KC980_03005</name>
</gene>
<dbReference type="EMBL" id="JAGQNX010000089">
    <property type="protein sequence ID" value="MCA9308455.1"/>
    <property type="molecule type" value="Genomic_DNA"/>
</dbReference>
<accession>A0A955EBQ2</accession>
<dbReference type="Gene3D" id="3.90.960.10">
    <property type="entry name" value="YbaK/aminoacyl-tRNA synthetase-associated domain"/>
    <property type="match status" value="1"/>
</dbReference>
<dbReference type="GO" id="GO:0002161">
    <property type="term" value="F:aminoacyl-tRNA deacylase activity"/>
    <property type="evidence" value="ECO:0007669"/>
    <property type="project" value="InterPro"/>
</dbReference>
<proteinExistence type="predicted"/>
<reference evidence="2" key="2">
    <citation type="journal article" date="2021" name="Microbiome">
        <title>Successional dynamics and alternative stable states in a saline activated sludge microbial community over 9 years.</title>
        <authorList>
            <person name="Wang Y."/>
            <person name="Ye J."/>
            <person name="Ju F."/>
            <person name="Liu L."/>
            <person name="Boyd J.A."/>
            <person name="Deng Y."/>
            <person name="Parks D.H."/>
            <person name="Jiang X."/>
            <person name="Yin X."/>
            <person name="Woodcroft B.J."/>
            <person name="Tyson G.W."/>
            <person name="Hugenholtz P."/>
            <person name="Polz M.F."/>
            <person name="Zhang T."/>
        </authorList>
    </citation>
    <scope>NUCLEOTIDE SEQUENCE</scope>
    <source>
        <strain evidence="2">HKST-UBA79</strain>
    </source>
</reference>
<evidence type="ECO:0000259" key="1">
    <source>
        <dbReference type="Pfam" id="PF04073"/>
    </source>
</evidence>
<feature type="domain" description="YbaK/aminoacyl-tRNA synthetase-associated" evidence="1">
    <location>
        <begin position="30"/>
        <end position="150"/>
    </location>
</feature>
<name>A0A955EBQ2_UNCKA</name>
<dbReference type="SUPFAM" id="SSF55826">
    <property type="entry name" value="YbaK/ProRS associated domain"/>
    <property type="match status" value="1"/>
</dbReference>
<sequence>MKTLNKYMSVLDRILEILETNKISYKRLEHEYVRTSKEAASIRGVSESTGAKALILTGDCGDILCVLPGDQKLDLKKIKTHLNVKNLCLASPDNVKELTGLEVGSIPPFGVVLNLRTLYDRSLLEKELVAFNAGDHCVSIIMNPQDLAKLNKPEVLDIIKGN</sequence>
<comment type="caution">
    <text evidence="2">The sequence shown here is derived from an EMBL/GenBank/DDBJ whole genome shotgun (WGS) entry which is preliminary data.</text>
</comment>
<organism evidence="2 3">
    <name type="scientific">candidate division WWE3 bacterium</name>
    <dbReference type="NCBI Taxonomy" id="2053526"/>
    <lineage>
        <taxon>Bacteria</taxon>
        <taxon>Katanobacteria</taxon>
    </lineage>
</organism>
<dbReference type="AlphaFoldDB" id="A0A955EBQ2"/>
<dbReference type="Proteomes" id="UP000740557">
    <property type="component" value="Unassembled WGS sequence"/>
</dbReference>
<evidence type="ECO:0000313" key="2">
    <source>
        <dbReference type="EMBL" id="MCA9308455.1"/>
    </source>
</evidence>
<dbReference type="InterPro" id="IPR036754">
    <property type="entry name" value="YbaK/aa-tRNA-synt-asso_dom_sf"/>
</dbReference>
<protein>
    <recommendedName>
        <fullName evidence="1">YbaK/aminoacyl-tRNA synthetase-associated domain-containing protein</fullName>
    </recommendedName>
</protein>
<evidence type="ECO:0000313" key="3">
    <source>
        <dbReference type="Proteomes" id="UP000740557"/>
    </source>
</evidence>
<dbReference type="PANTHER" id="PTHR30411:SF9">
    <property type="entry name" value="MULTIFUNCTIONAL SER_THR-TRNA DEACYLASE PROXP-Y"/>
    <property type="match status" value="1"/>
</dbReference>
<reference evidence="2" key="1">
    <citation type="submission" date="2020-04" db="EMBL/GenBank/DDBJ databases">
        <authorList>
            <person name="Zhang T."/>
        </authorList>
    </citation>
    <scope>NUCLEOTIDE SEQUENCE</scope>
    <source>
        <strain evidence="2">HKST-UBA79</strain>
    </source>
</reference>
<dbReference type="PANTHER" id="PTHR30411">
    <property type="entry name" value="CYTOPLASMIC PROTEIN"/>
    <property type="match status" value="1"/>
</dbReference>